<protein>
    <submittedName>
        <fullName evidence="1">Tail protein</fullName>
    </submittedName>
</protein>
<dbReference type="AlphaFoldDB" id="B7MRW3"/>
<dbReference type="Proteomes" id="UP000000748">
    <property type="component" value="Chromosome"/>
</dbReference>
<evidence type="ECO:0000313" key="1">
    <source>
        <dbReference type="EMBL" id="CAR07077.1"/>
    </source>
</evidence>
<gene>
    <name evidence="1" type="ordered locus">ECED1_0874</name>
</gene>
<dbReference type="InterPro" id="IPR009734">
    <property type="entry name" value="Myoviridae_GpU"/>
</dbReference>
<evidence type="ECO:0000313" key="2">
    <source>
        <dbReference type="Proteomes" id="UP000000748"/>
    </source>
</evidence>
<dbReference type="HOGENOM" id="CLU_102468_0_0_6"/>
<dbReference type="InterPro" id="IPR016912">
    <property type="entry name" value="Phage_P2_GpU"/>
</dbReference>
<proteinExistence type="predicted"/>
<sequence>MPEPAASAIATEVKKMMMIYGMFVFQLSTLPHQQVEQSKRWRHVSNERVNRSSSWQYIGSGEDHITMSGVLCPEITGGEVSLTALNTLAYTGLPWPLIDGVGQIYGMYVITEIRTTRQELDRYGMARKIEFTVSFQRCNEDLRERLQSGSVGDLMAGLKNSASSALSSASSALSGLML</sequence>
<dbReference type="Pfam" id="PF06995">
    <property type="entry name" value="Phage_P2_GpU"/>
    <property type="match status" value="1"/>
</dbReference>
<accession>B7MRW3</accession>
<dbReference type="KEGG" id="ecq:ECED1_0874"/>
<dbReference type="PIRSF" id="PIRSF029208">
    <property type="entry name" value="Phage_tail_GPU"/>
    <property type="match status" value="1"/>
</dbReference>
<name>B7MRW3_ECO81</name>
<organism evidence="1 2">
    <name type="scientific">Escherichia coli O81 (strain ED1a)</name>
    <dbReference type="NCBI Taxonomy" id="585397"/>
    <lineage>
        <taxon>Bacteria</taxon>
        <taxon>Pseudomonadati</taxon>
        <taxon>Pseudomonadota</taxon>
        <taxon>Gammaproteobacteria</taxon>
        <taxon>Enterobacterales</taxon>
        <taxon>Enterobacteriaceae</taxon>
        <taxon>Escherichia</taxon>
    </lineage>
</organism>
<dbReference type="EMBL" id="CU928162">
    <property type="protein sequence ID" value="CAR07077.1"/>
    <property type="molecule type" value="Genomic_DNA"/>
</dbReference>
<reference evidence="2" key="1">
    <citation type="journal article" date="2009" name="PLoS Genet.">
        <title>Organised genome dynamics in the Escherichia coli species results in highly diverse adaptive paths.</title>
        <authorList>
            <person name="Touchon M."/>
            <person name="Hoede C."/>
            <person name="Tenaillon O."/>
            <person name="Barbe V."/>
            <person name="Baeriswyl S."/>
            <person name="Bidet P."/>
            <person name="Bingen E."/>
            <person name="Bonacorsi S."/>
            <person name="Bouchier C."/>
            <person name="Bouvet O."/>
            <person name="Calteau A."/>
            <person name="Chiapello H."/>
            <person name="Clermont O."/>
            <person name="Cruveiller S."/>
            <person name="Danchin A."/>
            <person name="Diard M."/>
            <person name="Dossat C."/>
            <person name="Karoui M.E."/>
            <person name="Frapy E."/>
            <person name="Garry L."/>
            <person name="Ghigo J.M."/>
            <person name="Gilles A.M."/>
            <person name="Johnson J."/>
            <person name="Le Bouguenec C."/>
            <person name="Lescat M."/>
            <person name="Mangenot S."/>
            <person name="Martinez-Jehanne V."/>
            <person name="Matic I."/>
            <person name="Nassif X."/>
            <person name="Oztas S."/>
            <person name="Petit M.A."/>
            <person name="Pichon C."/>
            <person name="Rouy Z."/>
            <person name="Ruf C.S."/>
            <person name="Schneider D."/>
            <person name="Tourret J."/>
            <person name="Vacherie B."/>
            <person name="Vallenet D."/>
            <person name="Medigue C."/>
            <person name="Rocha E.P.C."/>
            <person name="Denamur E."/>
        </authorList>
    </citation>
    <scope>NUCLEOTIDE SEQUENCE [LARGE SCALE GENOMIC DNA]</scope>
    <source>
        <strain evidence="2">ED1a</strain>
    </source>
</reference>